<gene>
    <name evidence="1" type="ORF">DY000_02023300</name>
</gene>
<reference evidence="1 2" key="1">
    <citation type="journal article" date="2020" name="BMC Genomics">
        <title>Intraspecific diversification of the crop wild relative Brassica cretica Lam. using demographic model selection.</title>
        <authorList>
            <person name="Kioukis A."/>
            <person name="Michalopoulou V.A."/>
            <person name="Briers L."/>
            <person name="Pirintsos S."/>
            <person name="Studholme D.J."/>
            <person name="Pavlidis P."/>
            <person name="Sarris P.F."/>
        </authorList>
    </citation>
    <scope>NUCLEOTIDE SEQUENCE [LARGE SCALE GENOMIC DNA]</scope>
    <source>
        <strain evidence="2">cv. PFS-1207/04</strain>
    </source>
</reference>
<evidence type="ECO:0000313" key="2">
    <source>
        <dbReference type="Proteomes" id="UP000266723"/>
    </source>
</evidence>
<name>A0ABQ7E369_BRACR</name>
<comment type="caution">
    <text evidence="1">The sequence shown here is derived from an EMBL/GenBank/DDBJ whole genome shotgun (WGS) entry which is preliminary data.</text>
</comment>
<keyword evidence="2" id="KW-1185">Reference proteome</keyword>
<dbReference type="Proteomes" id="UP000266723">
    <property type="component" value="Unassembled WGS sequence"/>
</dbReference>
<proteinExistence type="predicted"/>
<organism evidence="1 2">
    <name type="scientific">Brassica cretica</name>
    <name type="common">Mustard</name>
    <dbReference type="NCBI Taxonomy" id="69181"/>
    <lineage>
        <taxon>Eukaryota</taxon>
        <taxon>Viridiplantae</taxon>
        <taxon>Streptophyta</taxon>
        <taxon>Embryophyta</taxon>
        <taxon>Tracheophyta</taxon>
        <taxon>Spermatophyta</taxon>
        <taxon>Magnoliopsida</taxon>
        <taxon>eudicotyledons</taxon>
        <taxon>Gunneridae</taxon>
        <taxon>Pentapetalae</taxon>
        <taxon>rosids</taxon>
        <taxon>malvids</taxon>
        <taxon>Brassicales</taxon>
        <taxon>Brassicaceae</taxon>
        <taxon>Brassiceae</taxon>
        <taxon>Brassica</taxon>
    </lineage>
</organism>
<sequence>MENRLCFDPGTTPTPLSKEHCKKLCIISSVSDLFDKVSSNDIKRSGLDHLENSFELDLQQLVLCSRKSFDSFVFKENSFSLSSYGHELIIGILHVLKMSYDISCPESILIYNTFFDKNADPWISNSRNCAITCPDTILVYTYFDRLHDDLKRVLHVLEKETLVSNLNKYLSCTYDPEDEVDGEEEKSPSFCCFVGDKDEEQEASRIDFILNCFKMDKLDFPQRLYSVGQEPFTNKSIAYYSDDSKLFPSLKEALEADE</sequence>
<protein>
    <submittedName>
        <fullName evidence="1">Uncharacterized protein</fullName>
    </submittedName>
</protein>
<evidence type="ECO:0000313" key="1">
    <source>
        <dbReference type="EMBL" id="KAF3591247.1"/>
    </source>
</evidence>
<accession>A0ABQ7E369</accession>
<dbReference type="EMBL" id="QGKV02000299">
    <property type="protein sequence ID" value="KAF3591247.1"/>
    <property type="molecule type" value="Genomic_DNA"/>
</dbReference>